<keyword evidence="2" id="KW-1185">Reference proteome</keyword>
<evidence type="ECO:0000313" key="1">
    <source>
        <dbReference type="EMBL" id="CAG8457254.1"/>
    </source>
</evidence>
<comment type="caution">
    <text evidence="1">The sequence shown here is derived from an EMBL/GenBank/DDBJ whole genome shotgun (WGS) entry which is preliminary data.</text>
</comment>
<sequence length="137" mass="16031">MYNSKPYCLAAQQYTVASPENRLLEWRAKYNKIVKADPQYILCLSNDSKVSLKVIYFPTCRLSARASVPYLWRDPFDFKKIYNKSLFNYKSYITDIGSFELIVREFESHIHDNESSVSLYINLFNSADVDLIVSFDI</sequence>
<accession>A0ABM8VVK3</accession>
<name>A0ABM8VVK3_GIGMA</name>
<organism evidence="1 2">
    <name type="scientific">Gigaspora margarita</name>
    <dbReference type="NCBI Taxonomy" id="4874"/>
    <lineage>
        <taxon>Eukaryota</taxon>
        <taxon>Fungi</taxon>
        <taxon>Fungi incertae sedis</taxon>
        <taxon>Mucoromycota</taxon>
        <taxon>Glomeromycotina</taxon>
        <taxon>Glomeromycetes</taxon>
        <taxon>Diversisporales</taxon>
        <taxon>Gigasporaceae</taxon>
        <taxon>Gigaspora</taxon>
    </lineage>
</organism>
<proteinExistence type="predicted"/>
<reference evidence="1 2" key="1">
    <citation type="submission" date="2021-06" db="EMBL/GenBank/DDBJ databases">
        <authorList>
            <person name="Kallberg Y."/>
            <person name="Tangrot J."/>
            <person name="Rosling A."/>
        </authorList>
    </citation>
    <scope>NUCLEOTIDE SEQUENCE [LARGE SCALE GENOMIC DNA]</scope>
    <source>
        <strain evidence="1 2">120-4 pot B 10/14</strain>
    </source>
</reference>
<evidence type="ECO:0000313" key="2">
    <source>
        <dbReference type="Proteomes" id="UP000789901"/>
    </source>
</evidence>
<dbReference type="EMBL" id="CAJVQB010000007">
    <property type="protein sequence ID" value="CAG8457254.1"/>
    <property type="molecule type" value="Genomic_DNA"/>
</dbReference>
<gene>
    <name evidence="1" type="ORF">GMARGA_LOCUS121</name>
</gene>
<dbReference type="Proteomes" id="UP000789901">
    <property type="component" value="Unassembled WGS sequence"/>
</dbReference>
<protein>
    <submittedName>
        <fullName evidence="1">23088_t:CDS:1</fullName>
    </submittedName>
</protein>